<dbReference type="InterPro" id="IPR003439">
    <property type="entry name" value="ABC_transporter-like_ATP-bd"/>
</dbReference>
<comment type="caution">
    <text evidence="10">The sequence shown here is derived from an EMBL/GenBank/DDBJ whole genome shotgun (WGS) entry which is preliminary data.</text>
</comment>
<keyword evidence="2" id="KW-1003">Cell membrane</keyword>
<dbReference type="SUPFAM" id="SSF52540">
    <property type="entry name" value="P-loop containing nucleoside triphosphate hydrolases"/>
    <property type="match status" value="2"/>
</dbReference>
<sequence length="515" mass="55202">MSAVDTPPLVRLAGVSKHYGGVHALREVDFAARPGSIHGVLGENGAGKSTLIKIISGVVQPSAGEMQVDGRPVSFASPQAANAAGVVCVFQELSLMPDLSVADNICITRPPTRFGLIDQRGQRRRAEELLARVGCADIDPRMPVKALPLSRRQMVEIAKALGRDPRLLILDEATSALTAADVEKVYTLLHQLRRDGLGILYISHRMPEIKALCDTCSVFRNGRHIDTFPAGARTNDEVVHMLIGREIHNVYPPKPARTAAPAPMLETRNLRWTDRLADISLTVGRGEIVGLGGLDGQGQRDLLLALFGVLRGVEGDILIDGKPCRIGSPRGAKRAGIGMALIPEDRKTEGLLLPMSVGENITLAALGGMTKFLAVDRRKESAGIDRMVEALKIKLGSASAPVGTLSGGNQQKVVIAKWLLTDARIVLLNDPTRGIDVGTKQEIYQLLRDLADAGTAILLYSTDYDELIGCCDRVMILYGGRVIRTLEGEDITETNIVASALNLAPGDAMPEAMPA</sequence>
<proteinExistence type="predicted"/>
<keyword evidence="5" id="KW-0547">Nucleotide-binding</keyword>
<gene>
    <name evidence="10" type="ORF">E9232_007191</name>
</gene>
<dbReference type="Proteomes" id="UP001262410">
    <property type="component" value="Unassembled WGS sequence"/>
</dbReference>
<evidence type="ECO:0000313" key="11">
    <source>
        <dbReference type="Proteomes" id="UP001262410"/>
    </source>
</evidence>
<protein>
    <submittedName>
        <fullName evidence="10">Ribose transport system ATP-binding protein</fullName>
    </submittedName>
</protein>
<evidence type="ECO:0000256" key="8">
    <source>
        <dbReference type="ARBA" id="ARBA00023136"/>
    </source>
</evidence>
<keyword evidence="7" id="KW-1278">Translocase</keyword>
<dbReference type="InterPro" id="IPR003593">
    <property type="entry name" value="AAA+_ATPase"/>
</dbReference>
<dbReference type="PROSITE" id="PS50893">
    <property type="entry name" value="ABC_TRANSPORTER_2"/>
    <property type="match status" value="2"/>
</dbReference>
<accession>A0ABU1K196</accession>
<dbReference type="EMBL" id="JAVDPW010000023">
    <property type="protein sequence ID" value="MDR6294635.1"/>
    <property type="molecule type" value="Genomic_DNA"/>
</dbReference>
<dbReference type="InterPro" id="IPR050107">
    <property type="entry name" value="ABC_carbohydrate_import_ATPase"/>
</dbReference>
<dbReference type="Gene3D" id="3.40.50.300">
    <property type="entry name" value="P-loop containing nucleotide triphosphate hydrolases"/>
    <property type="match status" value="2"/>
</dbReference>
<dbReference type="RefSeq" id="WP_309802252.1">
    <property type="nucleotide sequence ID" value="NZ_JAVDPW010000023.1"/>
</dbReference>
<evidence type="ECO:0000256" key="7">
    <source>
        <dbReference type="ARBA" id="ARBA00022967"/>
    </source>
</evidence>
<dbReference type="InterPro" id="IPR017871">
    <property type="entry name" value="ABC_transporter-like_CS"/>
</dbReference>
<reference evidence="10 11" key="1">
    <citation type="submission" date="2023-07" db="EMBL/GenBank/DDBJ databases">
        <title>Sorghum-associated microbial communities from plants grown in Nebraska, USA.</title>
        <authorList>
            <person name="Schachtman D."/>
        </authorList>
    </citation>
    <scope>NUCLEOTIDE SEQUENCE [LARGE SCALE GENOMIC DNA]</scope>
    <source>
        <strain evidence="10 11">584</strain>
    </source>
</reference>
<keyword evidence="1" id="KW-0813">Transport</keyword>
<dbReference type="PANTHER" id="PTHR43790:SF3">
    <property type="entry name" value="D-ALLOSE IMPORT ATP-BINDING PROTEIN ALSA-RELATED"/>
    <property type="match status" value="1"/>
</dbReference>
<evidence type="ECO:0000259" key="9">
    <source>
        <dbReference type="PROSITE" id="PS50893"/>
    </source>
</evidence>
<name>A0ABU1K196_9PROT</name>
<keyword evidence="3" id="KW-0762">Sugar transport</keyword>
<dbReference type="Pfam" id="PF00005">
    <property type="entry name" value="ABC_tran"/>
    <property type="match status" value="2"/>
</dbReference>
<keyword evidence="4" id="KW-0677">Repeat</keyword>
<feature type="domain" description="ABC transporter" evidence="9">
    <location>
        <begin position="10"/>
        <end position="246"/>
    </location>
</feature>
<keyword evidence="8" id="KW-0472">Membrane</keyword>
<dbReference type="GO" id="GO:0005524">
    <property type="term" value="F:ATP binding"/>
    <property type="evidence" value="ECO:0007669"/>
    <property type="project" value="UniProtKB-KW"/>
</dbReference>
<dbReference type="CDD" id="cd03216">
    <property type="entry name" value="ABC_Carb_Monos_I"/>
    <property type="match status" value="1"/>
</dbReference>
<organism evidence="10 11">
    <name type="scientific">Inquilinus ginsengisoli</name>
    <dbReference type="NCBI Taxonomy" id="363840"/>
    <lineage>
        <taxon>Bacteria</taxon>
        <taxon>Pseudomonadati</taxon>
        <taxon>Pseudomonadota</taxon>
        <taxon>Alphaproteobacteria</taxon>
        <taxon>Rhodospirillales</taxon>
        <taxon>Rhodospirillaceae</taxon>
        <taxon>Inquilinus</taxon>
    </lineage>
</organism>
<dbReference type="PROSITE" id="PS00211">
    <property type="entry name" value="ABC_TRANSPORTER_1"/>
    <property type="match status" value="1"/>
</dbReference>
<evidence type="ECO:0000256" key="4">
    <source>
        <dbReference type="ARBA" id="ARBA00022737"/>
    </source>
</evidence>
<evidence type="ECO:0000256" key="6">
    <source>
        <dbReference type="ARBA" id="ARBA00022840"/>
    </source>
</evidence>
<dbReference type="PANTHER" id="PTHR43790">
    <property type="entry name" value="CARBOHYDRATE TRANSPORT ATP-BINDING PROTEIN MG119-RELATED"/>
    <property type="match status" value="1"/>
</dbReference>
<keyword evidence="11" id="KW-1185">Reference proteome</keyword>
<evidence type="ECO:0000256" key="5">
    <source>
        <dbReference type="ARBA" id="ARBA00022741"/>
    </source>
</evidence>
<dbReference type="CDD" id="cd03215">
    <property type="entry name" value="ABC_Carb_Monos_II"/>
    <property type="match status" value="1"/>
</dbReference>
<evidence type="ECO:0000313" key="10">
    <source>
        <dbReference type="EMBL" id="MDR6294635.1"/>
    </source>
</evidence>
<feature type="domain" description="ABC transporter" evidence="9">
    <location>
        <begin position="245"/>
        <end position="504"/>
    </location>
</feature>
<evidence type="ECO:0000256" key="1">
    <source>
        <dbReference type="ARBA" id="ARBA00022448"/>
    </source>
</evidence>
<dbReference type="InterPro" id="IPR027417">
    <property type="entry name" value="P-loop_NTPase"/>
</dbReference>
<evidence type="ECO:0000256" key="3">
    <source>
        <dbReference type="ARBA" id="ARBA00022597"/>
    </source>
</evidence>
<evidence type="ECO:0000256" key="2">
    <source>
        <dbReference type="ARBA" id="ARBA00022475"/>
    </source>
</evidence>
<dbReference type="SMART" id="SM00382">
    <property type="entry name" value="AAA"/>
    <property type="match status" value="1"/>
</dbReference>
<keyword evidence="6 10" id="KW-0067">ATP-binding</keyword>